<organism evidence="2">
    <name type="scientific">viral metagenome</name>
    <dbReference type="NCBI Taxonomy" id="1070528"/>
    <lineage>
        <taxon>unclassified sequences</taxon>
        <taxon>metagenomes</taxon>
        <taxon>organismal metagenomes</taxon>
    </lineage>
</organism>
<name>A0A6C0I0R5_9ZZZZ</name>
<proteinExistence type="predicted"/>
<feature type="region of interest" description="Disordered" evidence="1">
    <location>
        <begin position="539"/>
        <end position="558"/>
    </location>
</feature>
<accession>A0A6C0I0R5</accession>
<reference evidence="2" key="1">
    <citation type="journal article" date="2020" name="Nature">
        <title>Giant virus diversity and host interactions through global metagenomics.</title>
        <authorList>
            <person name="Schulz F."/>
            <person name="Roux S."/>
            <person name="Paez-Espino D."/>
            <person name="Jungbluth S."/>
            <person name="Walsh D.A."/>
            <person name="Denef V.J."/>
            <person name="McMahon K.D."/>
            <person name="Konstantinidis K.T."/>
            <person name="Eloe-Fadrosh E.A."/>
            <person name="Kyrpides N.C."/>
            <person name="Woyke T."/>
        </authorList>
    </citation>
    <scope>NUCLEOTIDE SEQUENCE</scope>
    <source>
        <strain evidence="2">GVMAG-M-3300023184-186</strain>
    </source>
</reference>
<dbReference type="EMBL" id="MN740067">
    <property type="protein sequence ID" value="QHT86369.1"/>
    <property type="molecule type" value="Genomic_DNA"/>
</dbReference>
<feature type="region of interest" description="Disordered" evidence="1">
    <location>
        <begin position="579"/>
        <end position="615"/>
    </location>
</feature>
<sequence length="615" mass="68201">MSRIKIKSKVVKSTLQNKDVIDMFHGVIGTDGASISITHQKYNLLEKNVKRFLQVLEILHNVKFMDFFSTFKDNLDMYLFALRRQFTEAFSAPSIDEFLSNGDELVTKLNIVALDYSKVPIEIVNNFNSIYGELKKCSLINTIIVTCKNLIPHKKSIEDINELKDKFLLKGGLNFAPLPFLIFNFKQIYIDDRLSEDNKDFILTILHKLYTISHEVYDTLSSPDIDVNEFVTIIMSSIDDVKKQIPRCEQAFNKIAESVDLLKGNFNGYYKDYISSNNPTIIMENFVLDVSKNTRASPTLTAQFRKIIAHYRKIAAQQANNPKLQTLFQQVDKNFQELENQRKKADMENSDDEEEELEDDTPMTEEEMKAMEEGLNKVMENIKEKNPALSGMFDKLSADFGAADAAGDKSATPASEEASTSDAVDPKKLTKAEQKKLNQKNKVLAAKAERKIKADAAKARKNPISDEYVMVNAETTEEPIAEPVAETEVKPVADTVAETVAEATTAMTDTTTVTAEDTTTATTEAATTTATTEAAMTEATTAEDTTTATTEATTTEAATTEAATAKIIIEATITEAATTEAATTEAATEEATSATTEKIKLTKETKPKAAKKTKK</sequence>
<feature type="region of interest" description="Disordered" evidence="1">
    <location>
        <begin position="340"/>
        <end position="364"/>
    </location>
</feature>
<protein>
    <submittedName>
        <fullName evidence="2">Uncharacterized protein</fullName>
    </submittedName>
</protein>
<dbReference type="AlphaFoldDB" id="A0A6C0I0R5"/>
<feature type="compositionally biased region" description="Acidic residues" evidence="1">
    <location>
        <begin position="348"/>
        <end position="364"/>
    </location>
</feature>
<feature type="compositionally biased region" description="Low complexity" evidence="1">
    <location>
        <begin position="579"/>
        <end position="596"/>
    </location>
</feature>
<feature type="compositionally biased region" description="Low complexity" evidence="1">
    <location>
        <begin position="405"/>
        <end position="423"/>
    </location>
</feature>
<evidence type="ECO:0000256" key="1">
    <source>
        <dbReference type="SAM" id="MobiDB-lite"/>
    </source>
</evidence>
<evidence type="ECO:0000313" key="2">
    <source>
        <dbReference type="EMBL" id="QHT86369.1"/>
    </source>
</evidence>
<feature type="compositionally biased region" description="Basic and acidic residues" evidence="1">
    <location>
        <begin position="597"/>
        <end position="607"/>
    </location>
</feature>
<feature type="region of interest" description="Disordered" evidence="1">
    <location>
        <begin position="405"/>
        <end position="429"/>
    </location>
</feature>